<keyword evidence="3" id="KW-1185">Reference proteome</keyword>
<dbReference type="AlphaFoldDB" id="A0A3D8PEQ6"/>
<dbReference type="Pfam" id="PF08534">
    <property type="entry name" value="Redoxin"/>
    <property type="match status" value="1"/>
</dbReference>
<dbReference type="GO" id="GO:0016491">
    <property type="term" value="F:oxidoreductase activity"/>
    <property type="evidence" value="ECO:0007669"/>
    <property type="project" value="InterPro"/>
</dbReference>
<sequence>MTVALPVHAAGDDGSFPAAEEVGGEVFPAGLQPGDEFPMDVQLFDLEGKELTLGDIASGKPTLLTFFISAAPASVAELSNIEKFAAGKDINIVFANSDSVGTALLGGPEAQIPETVRTVNIIKAEEKLNTPMYVAPNNVFTPEGLSNRLGFRGLPTSYLIDAEGKVVRSFVGQRDWMDGDLELISAAQQGN</sequence>
<evidence type="ECO:0000313" key="2">
    <source>
        <dbReference type="EMBL" id="RDW14533.1"/>
    </source>
</evidence>
<organism evidence="2 3">
    <name type="scientific">Paracoccus thiocyanatus</name>
    <dbReference type="NCBI Taxonomy" id="34006"/>
    <lineage>
        <taxon>Bacteria</taxon>
        <taxon>Pseudomonadati</taxon>
        <taxon>Pseudomonadota</taxon>
        <taxon>Alphaproteobacteria</taxon>
        <taxon>Rhodobacterales</taxon>
        <taxon>Paracoccaceae</taxon>
        <taxon>Paracoccus</taxon>
    </lineage>
</organism>
<dbReference type="EMBL" id="QFCQ01000006">
    <property type="protein sequence ID" value="RDW14533.1"/>
    <property type="molecule type" value="Genomic_DNA"/>
</dbReference>
<dbReference type="PROSITE" id="PS51352">
    <property type="entry name" value="THIOREDOXIN_2"/>
    <property type="match status" value="1"/>
</dbReference>
<dbReference type="Gene3D" id="3.40.30.10">
    <property type="entry name" value="Glutaredoxin"/>
    <property type="match status" value="1"/>
</dbReference>
<dbReference type="InterPro" id="IPR036249">
    <property type="entry name" value="Thioredoxin-like_sf"/>
</dbReference>
<dbReference type="SUPFAM" id="SSF52833">
    <property type="entry name" value="Thioredoxin-like"/>
    <property type="match status" value="1"/>
</dbReference>
<proteinExistence type="predicted"/>
<gene>
    <name evidence="2" type="ORF">DIE28_02000</name>
</gene>
<dbReference type="Proteomes" id="UP000256679">
    <property type="component" value="Unassembled WGS sequence"/>
</dbReference>
<feature type="domain" description="Thioredoxin" evidence="1">
    <location>
        <begin position="31"/>
        <end position="189"/>
    </location>
</feature>
<accession>A0A3D8PEQ6</accession>
<protein>
    <recommendedName>
        <fullName evidence="1">Thioredoxin domain-containing protein</fullName>
    </recommendedName>
</protein>
<comment type="caution">
    <text evidence="2">The sequence shown here is derived from an EMBL/GenBank/DDBJ whole genome shotgun (WGS) entry which is preliminary data.</text>
</comment>
<evidence type="ECO:0000259" key="1">
    <source>
        <dbReference type="PROSITE" id="PS51352"/>
    </source>
</evidence>
<reference evidence="2 3" key="1">
    <citation type="submission" date="2018-05" db="EMBL/GenBank/DDBJ databases">
        <title>Whole genome sequencing of Paracoccus thiocyanatus SST.</title>
        <authorList>
            <person name="Ghosh W."/>
            <person name="Rameez M.J."/>
            <person name="Roy C."/>
        </authorList>
    </citation>
    <scope>NUCLEOTIDE SEQUENCE [LARGE SCALE GENOMIC DNA]</scope>
    <source>
        <strain evidence="2 3">SST</strain>
    </source>
</reference>
<evidence type="ECO:0000313" key="3">
    <source>
        <dbReference type="Proteomes" id="UP000256679"/>
    </source>
</evidence>
<dbReference type="CDD" id="cd02966">
    <property type="entry name" value="TlpA_like_family"/>
    <property type="match status" value="1"/>
</dbReference>
<dbReference type="InterPro" id="IPR013766">
    <property type="entry name" value="Thioredoxin_domain"/>
</dbReference>
<name>A0A3D8PEQ6_9RHOB</name>
<dbReference type="InterPro" id="IPR013740">
    <property type="entry name" value="Redoxin"/>
</dbReference>